<feature type="compositionally biased region" description="Basic and acidic residues" evidence="8">
    <location>
        <begin position="594"/>
        <end position="604"/>
    </location>
</feature>
<evidence type="ECO:0000256" key="6">
    <source>
        <dbReference type="ARBA" id="ARBA00023136"/>
    </source>
</evidence>
<feature type="transmembrane region" description="Helical" evidence="9">
    <location>
        <begin position="169"/>
        <end position="188"/>
    </location>
</feature>
<dbReference type="Pfam" id="PF00854">
    <property type="entry name" value="PTR2"/>
    <property type="match status" value="1"/>
</dbReference>
<accession>A0A364NA98</accession>
<comment type="subcellular location">
    <subcellularLocation>
        <location evidence="1 7">Membrane</location>
        <topology evidence="1 7">Multi-pass membrane protein</topology>
    </subcellularLocation>
</comment>
<evidence type="ECO:0000256" key="4">
    <source>
        <dbReference type="ARBA" id="ARBA00022692"/>
    </source>
</evidence>
<evidence type="ECO:0000313" key="11">
    <source>
        <dbReference type="Proteomes" id="UP000249619"/>
    </source>
</evidence>
<keyword evidence="4 7" id="KW-0812">Transmembrane</keyword>
<evidence type="ECO:0000256" key="3">
    <source>
        <dbReference type="ARBA" id="ARBA00022448"/>
    </source>
</evidence>
<dbReference type="InterPro" id="IPR018456">
    <property type="entry name" value="PTR2_symporter_CS"/>
</dbReference>
<proteinExistence type="inferred from homology"/>
<reference evidence="11" key="1">
    <citation type="submission" date="2018-05" db="EMBL/GenBank/DDBJ databases">
        <title>Draft genome sequence of Stemphylium lycopersici strain CIDEFI 213.</title>
        <authorList>
            <person name="Medina R."/>
            <person name="Franco M.E.E."/>
            <person name="Lucentini C.G."/>
            <person name="Saparrat M.C.N."/>
            <person name="Balatti P.A."/>
        </authorList>
    </citation>
    <scope>NUCLEOTIDE SEQUENCE [LARGE SCALE GENOMIC DNA]</scope>
    <source>
        <strain evidence="11">CIDEFI 213</strain>
    </source>
</reference>
<comment type="similarity">
    <text evidence="2 7">Belongs to the major facilitator superfamily. Proton-dependent oligopeptide transporter (POT/PTR) (TC 2.A.17) family.</text>
</comment>
<evidence type="ECO:0000256" key="9">
    <source>
        <dbReference type="SAM" id="Phobius"/>
    </source>
</evidence>
<evidence type="ECO:0000256" key="2">
    <source>
        <dbReference type="ARBA" id="ARBA00005982"/>
    </source>
</evidence>
<keyword evidence="6 9" id="KW-0472">Membrane</keyword>
<comment type="caution">
    <text evidence="10">The sequence shown here is derived from an EMBL/GenBank/DDBJ whole genome shotgun (WGS) entry which is preliminary data.</text>
</comment>
<feature type="region of interest" description="Disordered" evidence="8">
    <location>
        <begin position="577"/>
        <end position="604"/>
    </location>
</feature>
<name>A0A364NA98_STELY</name>
<evidence type="ECO:0000256" key="5">
    <source>
        <dbReference type="ARBA" id="ARBA00022989"/>
    </source>
</evidence>
<dbReference type="EMBL" id="QGDH01000028">
    <property type="protein sequence ID" value="RAR13951.1"/>
    <property type="molecule type" value="Genomic_DNA"/>
</dbReference>
<evidence type="ECO:0000256" key="1">
    <source>
        <dbReference type="ARBA" id="ARBA00004141"/>
    </source>
</evidence>
<feature type="transmembrane region" description="Helical" evidence="9">
    <location>
        <begin position="516"/>
        <end position="539"/>
    </location>
</feature>
<feature type="transmembrane region" description="Helical" evidence="9">
    <location>
        <begin position="140"/>
        <end position="163"/>
    </location>
</feature>
<gene>
    <name evidence="10" type="ORF">DDE83_002682</name>
</gene>
<keyword evidence="3 7" id="KW-0813">Transport</keyword>
<dbReference type="PROSITE" id="PS01023">
    <property type="entry name" value="PTR2_2"/>
    <property type="match status" value="1"/>
</dbReference>
<evidence type="ECO:0000256" key="8">
    <source>
        <dbReference type="SAM" id="MobiDB-lite"/>
    </source>
</evidence>
<dbReference type="AlphaFoldDB" id="A0A364NA98"/>
<evidence type="ECO:0000313" key="10">
    <source>
        <dbReference type="EMBL" id="RAR13951.1"/>
    </source>
</evidence>
<feature type="transmembrane region" description="Helical" evidence="9">
    <location>
        <begin position="545"/>
        <end position="566"/>
    </location>
</feature>
<feature type="transmembrane region" description="Helical" evidence="9">
    <location>
        <begin position="233"/>
        <end position="251"/>
    </location>
</feature>
<dbReference type="FunFam" id="1.20.1250.20:FF:000085">
    <property type="entry name" value="MFS peptide transporter Ptr2"/>
    <property type="match status" value="1"/>
</dbReference>
<dbReference type="GO" id="GO:0005886">
    <property type="term" value="C:plasma membrane"/>
    <property type="evidence" value="ECO:0007669"/>
    <property type="project" value="UniProtKB-ARBA"/>
</dbReference>
<keyword evidence="5 9" id="KW-1133">Transmembrane helix</keyword>
<organism evidence="10 11">
    <name type="scientific">Stemphylium lycopersici</name>
    <name type="common">Tomato gray leaf spot disease fungus</name>
    <name type="synonym">Thyrospora lycopersici</name>
    <dbReference type="NCBI Taxonomy" id="183478"/>
    <lineage>
        <taxon>Eukaryota</taxon>
        <taxon>Fungi</taxon>
        <taxon>Dikarya</taxon>
        <taxon>Ascomycota</taxon>
        <taxon>Pezizomycotina</taxon>
        <taxon>Dothideomycetes</taxon>
        <taxon>Pleosporomycetidae</taxon>
        <taxon>Pleosporales</taxon>
        <taxon>Pleosporineae</taxon>
        <taxon>Pleosporaceae</taxon>
        <taxon>Stemphylium</taxon>
    </lineage>
</organism>
<feature type="transmembrane region" description="Helical" evidence="9">
    <location>
        <begin position="440"/>
        <end position="460"/>
    </location>
</feature>
<feature type="transmembrane region" description="Helical" evidence="9">
    <location>
        <begin position="480"/>
        <end position="504"/>
    </location>
</feature>
<evidence type="ECO:0000256" key="7">
    <source>
        <dbReference type="RuleBase" id="RU003755"/>
    </source>
</evidence>
<dbReference type="InterPro" id="IPR000109">
    <property type="entry name" value="POT_fam"/>
</dbReference>
<feature type="region of interest" description="Disordered" evidence="8">
    <location>
        <begin position="23"/>
        <end position="52"/>
    </location>
</feature>
<dbReference type="SUPFAM" id="SSF103473">
    <property type="entry name" value="MFS general substrate transporter"/>
    <property type="match status" value="1"/>
</dbReference>
<dbReference type="Proteomes" id="UP000249619">
    <property type="component" value="Unassembled WGS sequence"/>
</dbReference>
<sequence length="604" mass="67155">MSTGANLEIVDAALANTPALHASDTRGNASLEKHGGFVTSSEDLRGPNGEQYPTDEEWKTLRRVYGKVSWMMFVNFIQQDLPTTGPFPEAGAAGSGQPGALGMGQRASTGLTQFNSFFSYIMPLVGGWVADEYWGKFKTIYFAIFVATLGHILIIIAAIPQVMGPNPSGALGSFIIGLVLFGTGVGFFKCCISPLIAEQYEASHPRAFIRTEPSGERVIVDPGITYSRVYMRYYMLINVGALVGQVSMVYAEKYVGFWLSFTLPTILFVFCPLLMFAFSKHYVKKPPQGDVLVKSLRVYGLVLKGRFSINPVRTWRNLSDPNIWDSARPSKMATKPSWVTFDDAWVEEVRRGIKACQVFFWLPIFWLPYGQMFVSPHFLARTNNLVSQASTMKLNGVPNDVIHNLNPFTLLISIPIFDKVIYPRLAHWGIKFSPLKKIQAGFICAMLSMVVAAVIQHFIYQKSPCGDYPSTCDSPPDLSVWVQVPAYVLIAFSEIFASITGLEYAYTKAPKNMRSFVTGMFWFTHAFSSAIAQAFVPLADDPLLVWLYTSIAILTFLGYVGFALTFRSLDKEDESLDQLPEGGFQSNAEYAAAKTERTENPDRI</sequence>
<dbReference type="Gene3D" id="1.20.1250.20">
    <property type="entry name" value="MFS general substrate transporter like domains"/>
    <property type="match status" value="1"/>
</dbReference>
<keyword evidence="11" id="KW-1185">Reference proteome</keyword>
<dbReference type="InterPro" id="IPR036259">
    <property type="entry name" value="MFS_trans_sf"/>
</dbReference>
<feature type="transmembrane region" description="Helical" evidence="9">
    <location>
        <begin position="257"/>
        <end position="278"/>
    </location>
</feature>
<dbReference type="GO" id="GO:0071916">
    <property type="term" value="F:dipeptide transmembrane transporter activity"/>
    <property type="evidence" value="ECO:0007669"/>
    <property type="project" value="UniProtKB-ARBA"/>
</dbReference>
<dbReference type="PANTHER" id="PTHR11654">
    <property type="entry name" value="OLIGOPEPTIDE TRANSPORTER-RELATED"/>
    <property type="match status" value="1"/>
</dbReference>
<protein>
    <submittedName>
        <fullName evidence="10">Peptide transporter PTR2-A</fullName>
    </submittedName>
</protein>